<dbReference type="GO" id="GO:0003681">
    <property type="term" value="F:bent DNA binding"/>
    <property type="evidence" value="ECO:0007669"/>
    <property type="project" value="TreeGrafter"/>
</dbReference>
<evidence type="ECO:0000256" key="1">
    <source>
        <dbReference type="ARBA" id="ARBA00004123"/>
    </source>
</evidence>
<proteinExistence type="inferred from homology"/>
<evidence type="ECO:0000256" key="6">
    <source>
        <dbReference type="ARBA" id="ARBA00023163"/>
    </source>
</evidence>
<reference evidence="11 12" key="1">
    <citation type="submission" date="2020-08" db="EMBL/GenBank/DDBJ databases">
        <authorList>
            <person name="Hejnol A."/>
        </authorList>
    </citation>
    <scope>NUCLEOTIDE SEQUENCE [LARGE SCALE GENOMIC DNA]</scope>
</reference>
<evidence type="ECO:0000256" key="2">
    <source>
        <dbReference type="ARBA" id="ARBA00010410"/>
    </source>
</evidence>
<dbReference type="GO" id="GO:0042796">
    <property type="term" value="P:snRNA transcription by RNA polymerase III"/>
    <property type="evidence" value="ECO:0007669"/>
    <property type="project" value="TreeGrafter"/>
</dbReference>
<dbReference type="GO" id="GO:0019185">
    <property type="term" value="C:snRNA-activating protein complex"/>
    <property type="evidence" value="ECO:0007669"/>
    <property type="project" value="TreeGrafter"/>
</dbReference>
<evidence type="ECO:0000256" key="3">
    <source>
        <dbReference type="ARBA" id="ARBA00013634"/>
    </source>
</evidence>
<protein>
    <recommendedName>
        <fullName evidence="3">snRNA-activating protein complex subunit 3</fullName>
    </recommendedName>
    <alternativeName>
        <fullName evidence="10">Small nuclear RNA-activating complex polypeptide 3</fullName>
    </alternativeName>
</protein>
<dbReference type="EMBL" id="CAJFCJ010000009">
    <property type="protein sequence ID" value="CAD5118955.1"/>
    <property type="molecule type" value="Genomic_DNA"/>
</dbReference>
<sequence length="385" mass="44291">MSDIQSCSEVATTTRTLETAEAQFVNIGEFADACKSDYLDLASGENYTSEEDRDNLLNVDGICGDTLKEMEELFDIGNLFGSTGKKLTSQEAMKEAVADNLECSQQFTASSKNMEKISILMRNFSENPEAEHEMKRIHFKELPRDVEVNGTIVTIQVYFPCKNTSAKHRQTYFCFGKQETSLLNCEVDMLSSQTLADLCDTIRCINDTCFLPVSDVYLPSKKVVPGRMFFINGVFYDDTRKANAEIYSKEIIKWLNKKPRNFKMTKARSMDSTKLADLRVQLNTPYLYLHQGNCEHIISFKNLRRLHPKDCHIMRAYPLVTYFNRRETVRCLVCIKPAYWQVSNSKRCMQNPTNLCMTCHKCLHFDENGKPVCEFNAIFIDDFRM</sequence>
<dbReference type="GO" id="GO:0001046">
    <property type="term" value="F:core promoter sequence-specific DNA binding"/>
    <property type="evidence" value="ECO:0007669"/>
    <property type="project" value="TreeGrafter"/>
</dbReference>
<comment type="similarity">
    <text evidence="2">Belongs to the SNAPC3/SRD2 family.</text>
</comment>
<organism evidence="11 12">
    <name type="scientific">Dimorphilus gyrociliatus</name>
    <dbReference type="NCBI Taxonomy" id="2664684"/>
    <lineage>
        <taxon>Eukaryota</taxon>
        <taxon>Metazoa</taxon>
        <taxon>Spiralia</taxon>
        <taxon>Lophotrochozoa</taxon>
        <taxon>Annelida</taxon>
        <taxon>Polychaeta</taxon>
        <taxon>Polychaeta incertae sedis</taxon>
        <taxon>Dinophilidae</taxon>
        <taxon>Dimorphilus</taxon>
    </lineage>
</organism>
<comment type="function">
    <text evidence="8">Part of the SNAPc complex required for the transcription of both RNA polymerase II and III small-nuclear RNA genes. Binds to the proximal sequence element (PSE), a non-TATA-box basal promoter element common to these 2 types of genes. Recruits TBP and BRF2 to the U6 snRNA TATA box.</text>
</comment>
<dbReference type="PANTHER" id="PTHR13421">
    <property type="entry name" value="SNRNA-ACTIVATING PROTEIN COMPLEX SUBUNIT 3"/>
    <property type="match status" value="1"/>
</dbReference>
<dbReference type="Pfam" id="PF12251">
    <property type="entry name" value="SNAPC3"/>
    <property type="match status" value="1"/>
</dbReference>
<evidence type="ECO:0000313" key="12">
    <source>
        <dbReference type="Proteomes" id="UP000549394"/>
    </source>
</evidence>
<evidence type="ECO:0000256" key="4">
    <source>
        <dbReference type="ARBA" id="ARBA00023015"/>
    </source>
</evidence>
<name>A0A7I8VTU4_9ANNE</name>
<comment type="subunit">
    <text evidence="9">Part of the SNAPc complex composed of 5 subunits: SNAPC1, SNAPC2, SNAPC3, SNAPC4 and SNAPC5. SNAPC3 interacts with SNAPC1.</text>
</comment>
<keyword evidence="5" id="KW-0238">DNA-binding</keyword>
<dbReference type="InterPro" id="IPR022042">
    <property type="entry name" value="snRNA-activating_su3"/>
</dbReference>
<evidence type="ECO:0000313" key="11">
    <source>
        <dbReference type="EMBL" id="CAD5118955.1"/>
    </source>
</evidence>
<comment type="caution">
    <text evidence="11">The sequence shown here is derived from an EMBL/GenBank/DDBJ whole genome shotgun (WGS) entry which is preliminary data.</text>
</comment>
<dbReference type="Proteomes" id="UP000549394">
    <property type="component" value="Unassembled WGS sequence"/>
</dbReference>
<accession>A0A7I8VTU4</accession>
<dbReference type="GO" id="GO:0042795">
    <property type="term" value="P:snRNA transcription by RNA polymerase II"/>
    <property type="evidence" value="ECO:0007669"/>
    <property type="project" value="TreeGrafter"/>
</dbReference>
<dbReference type="PANTHER" id="PTHR13421:SF16">
    <property type="entry name" value="SNRNA-ACTIVATING PROTEIN COMPLEX SUBUNIT 3"/>
    <property type="match status" value="1"/>
</dbReference>
<evidence type="ECO:0000256" key="9">
    <source>
        <dbReference type="ARBA" id="ARBA00025958"/>
    </source>
</evidence>
<keyword evidence="6" id="KW-0804">Transcription</keyword>
<evidence type="ECO:0000256" key="7">
    <source>
        <dbReference type="ARBA" id="ARBA00023242"/>
    </source>
</evidence>
<dbReference type="AlphaFoldDB" id="A0A7I8VTU4"/>
<dbReference type="GO" id="GO:0001006">
    <property type="term" value="F:RNA polymerase III type 3 promoter sequence-specific DNA binding"/>
    <property type="evidence" value="ECO:0007669"/>
    <property type="project" value="TreeGrafter"/>
</dbReference>
<evidence type="ECO:0000256" key="8">
    <source>
        <dbReference type="ARBA" id="ARBA00025193"/>
    </source>
</evidence>
<evidence type="ECO:0000256" key="5">
    <source>
        <dbReference type="ARBA" id="ARBA00023125"/>
    </source>
</evidence>
<gene>
    <name evidence="11" type="ORF">DGYR_LOCUS7256</name>
</gene>
<dbReference type="OrthoDB" id="46583at2759"/>
<evidence type="ECO:0000256" key="10">
    <source>
        <dbReference type="ARBA" id="ARBA00029606"/>
    </source>
</evidence>
<dbReference type="GO" id="GO:0005634">
    <property type="term" value="C:nucleus"/>
    <property type="evidence" value="ECO:0007669"/>
    <property type="project" value="UniProtKB-SubCell"/>
</dbReference>
<keyword evidence="4" id="KW-0805">Transcription regulation</keyword>
<dbReference type="GO" id="GO:0000978">
    <property type="term" value="F:RNA polymerase II cis-regulatory region sequence-specific DNA binding"/>
    <property type="evidence" value="ECO:0007669"/>
    <property type="project" value="TreeGrafter"/>
</dbReference>
<comment type="subcellular location">
    <subcellularLocation>
        <location evidence="1">Nucleus</location>
    </subcellularLocation>
</comment>
<keyword evidence="12" id="KW-1185">Reference proteome</keyword>
<keyword evidence="7" id="KW-0539">Nucleus</keyword>